<dbReference type="OrthoDB" id="9808753at2"/>
<keyword evidence="1" id="KW-0732">Signal</keyword>
<proteinExistence type="predicted"/>
<dbReference type="Proteomes" id="UP000319700">
    <property type="component" value="Unassembled WGS sequence"/>
</dbReference>
<feature type="chain" id="PRO_5021333707" evidence="1">
    <location>
        <begin position="23"/>
        <end position="300"/>
    </location>
</feature>
<sequence>MKISTTLITLAIGLFSTINIKAQTLNPTFTITTPGSADTFVGGYTFSYAKAGTPWNGALISFGGAGNRYDCQISSDYGLNRISFRNKNGDYNIWNPWIELATKGANSFIGDQTIHGGLLVRNLGSTTASSAIMIAHSIAEGDYVTFGTSIRSITESGSSNVYGMQFFTQESYLTSQTEKLRIQGNGNVGIGTSNPKNKLDVNGTIHSKEVIVDMNNWSDFVFKKEYNLPTLKEVENHIEDKGHLENIPSEEEVLKNGINLGEMNAKLLQKIEELTLYMINQNKQIIDLQYRLEKMEVNTK</sequence>
<protein>
    <submittedName>
        <fullName evidence="2">Uncharacterized protein</fullName>
    </submittedName>
</protein>
<reference evidence="2 3" key="1">
    <citation type="journal article" date="2019" name="Environ. Microbiol.">
        <title>Species interactions and distinct microbial communities in high Arctic permafrost affected cryosols are associated with the CH4 and CO2 gas fluxes.</title>
        <authorList>
            <person name="Altshuler I."/>
            <person name="Hamel J."/>
            <person name="Turney S."/>
            <person name="Magnuson E."/>
            <person name="Levesque R."/>
            <person name="Greer C."/>
            <person name="Whyte L.G."/>
        </authorList>
    </citation>
    <scope>NUCLEOTIDE SEQUENCE [LARGE SCALE GENOMIC DNA]</scope>
    <source>
        <strain evidence="2 3">42</strain>
    </source>
</reference>
<feature type="signal peptide" evidence="1">
    <location>
        <begin position="1"/>
        <end position="22"/>
    </location>
</feature>
<evidence type="ECO:0000313" key="2">
    <source>
        <dbReference type="EMBL" id="TPG36288.1"/>
    </source>
</evidence>
<accession>A0A502EF44</accession>
<name>A0A502EF44_9FLAO</name>
<gene>
    <name evidence="2" type="ORF">EAH81_19640</name>
</gene>
<evidence type="ECO:0000256" key="1">
    <source>
        <dbReference type="SAM" id="SignalP"/>
    </source>
</evidence>
<dbReference type="EMBL" id="RCZH01000014">
    <property type="protein sequence ID" value="TPG36288.1"/>
    <property type="molecule type" value="Genomic_DNA"/>
</dbReference>
<keyword evidence="3" id="KW-1185">Reference proteome</keyword>
<organism evidence="2 3">
    <name type="scientific">Flavobacterium pectinovorum</name>
    <dbReference type="NCBI Taxonomy" id="29533"/>
    <lineage>
        <taxon>Bacteria</taxon>
        <taxon>Pseudomonadati</taxon>
        <taxon>Bacteroidota</taxon>
        <taxon>Flavobacteriia</taxon>
        <taxon>Flavobacteriales</taxon>
        <taxon>Flavobacteriaceae</taxon>
        <taxon>Flavobacterium</taxon>
    </lineage>
</organism>
<comment type="caution">
    <text evidence="2">The sequence shown here is derived from an EMBL/GenBank/DDBJ whole genome shotgun (WGS) entry which is preliminary data.</text>
</comment>
<dbReference type="AlphaFoldDB" id="A0A502EF44"/>
<evidence type="ECO:0000313" key="3">
    <source>
        <dbReference type="Proteomes" id="UP000319700"/>
    </source>
</evidence>
<dbReference type="RefSeq" id="WP_140510239.1">
    <property type="nucleotide sequence ID" value="NZ_RCZH01000014.1"/>
</dbReference>